<dbReference type="InterPro" id="IPR029069">
    <property type="entry name" value="HotDog_dom_sf"/>
</dbReference>
<dbReference type="Pfam" id="PF20789">
    <property type="entry name" value="4HBT_3C"/>
    <property type="match status" value="1"/>
</dbReference>
<feature type="domain" description="Acyl-CoA thioesterase-like C-terminal" evidence="2">
    <location>
        <begin position="128"/>
        <end position="242"/>
    </location>
</feature>
<dbReference type="InterPro" id="IPR042171">
    <property type="entry name" value="Acyl-CoA_hotdog"/>
</dbReference>
<feature type="domain" description="Acyl-CoA thioesterase-like N-terminal HotDog" evidence="1">
    <location>
        <begin position="21"/>
        <end position="101"/>
    </location>
</feature>
<dbReference type="Pfam" id="PF13622">
    <property type="entry name" value="4HBT_3"/>
    <property type="match status" value="1"/>
</dbReference>
<sequence length="269" mass="29365">MVAFFTEVDGRYQASPFAVARWSAKQIGGHAVCGLLARELEKHCPDPEFVPARLTVDLFSPVVAEPLTVVSEVVRRGNRIVVADARVEQDGKVRTRATAVFLKTADTPPGEIWSSPHSLPDPPDPTDRNMRLWVRTGADDWTMDFGACQNAERKTIWQHQPPLVAGEQTSPFQRAAIVGDTTNMVCNWGSQGVGYINSDMTLTLSRLPVGPELGLQAADHLAHDGISIGTATLYDRLGRLGTCVVTAVSNSRRQLDFARLTAEHVTARP</sequence>
<dbReference type="Proteomes" id="UP000431401">
    <property type="component" value="Unassembled WGS sequence"/>
</dbReference>
<organism evidence="3 4">
    <name type="scientific">Nocardia aurantia</name>
    <dbReference type="NCBI Taxonomy" id="2585199"/>
    <lineage>
        <taxon>Bacteria</taxon>
        <taxon>Bacillati</taxon>
        <taxon>Actinomycetota</taxon>
        <taxon>Actinomycetes</taxon>
        <taxon>Mycobacteriales</taxon>
        <taxon>Nocardiaceae</taxon>
        <taxon>Nocardia</taxon>
    </lineage>
</organism>
<comment type="caution">
    <text evidence="3">The sequence shown here is derived from an EMBL/GenBank/DDBJ whole genome shotgun (WGS) entry which is preliminary data.</text>
</comment>
<dbReference type="CDD" id="cd03443">
    <property type="entry name" value="PaaI_thioesterase"/>
    <property type="match status" value="1"/>
</dbReference>
<dbReference type="Gene3D" id="2.40.160.210">
    <property type="entry name" value="Acyl-CoA thioesterase, double hotdog domain"/>
    <property type="match status" value="1"/>
</dbReference>
<dbReference type="EMBL" id="WEGI01000014">
    <property type="protein sequence ID" value="MQY30685.1"/>
    <property type="molecule type" value="Genomic_DNA"/>
</dbReference>
<keyword evidence="4" id="KW-1185">Reference proteome</keyword>
<name>A0A7K0DYA2_9NOCA</name>
<proteinExistence type="predicted"/>
<evidence type="ECO:0000259" key="2">
    <source>
        <dbReference type="Pfam" id="PF20789"/>
    </source>
</evidence>
<reference evidence="3 4" key="1">
    <citation type="submission" date="2019-10" db="EMBL/GenBank/DDBJ databases">
        <title>Nocardia macrotermitis sp. nov. and Nocardia aurantia sp. nov., isolated from the gut of fungus growing-termite Macrotermes natalensis.</title>
        <authorList>
            <person name="Benndorf R."/>
            <person name="Schwitalla J."/>
            <person name="Martin K."/>
            <person name="De Beer W."/>
            <person name="Kaster A.-K."/>
            <person name="Vollmers J."/>
            <person name="Poulsen M."/>
            <person name="Beemelmanns C."/>
        </authorList>
    </citation>
    <scope>NUCLEOTIDE SEQUENCE [LARGE SCALE GENOMIC DNA]</scope>
    <source>
        <strain evidence="3 4">RB56</strain>
    </source>
</reference>
<protein>
    <recommendedName>
        <fullName evidence="5">Thioesterase family protein</fullName>
    </recommendedName>
</protein>
<dbReference type="InterPro" id="IPR049450">
    <property type="entry name" value="ACOT8-like_C"/>
</dbReference>
<dbReference type="AlphaFoldDB" id="A0A7K0DYA2"/>
<accession>A0A7K0DYA2</accession>
<dbReference type="RefSeq" id="WP_319943803.1">
    <property type="nucleotide sequence ID" value="NZ_WEGI01000014.1"/>
</dbReference>
<evidence type="ECO:0008006" key="5">
    <source>
        <dbReference type="Google" id="ProtNLM"/>
    </source>
</evidence>
<dbReference type="SUPFAM" id="SSF54637">
    <property type="entry name" value="Thioesterase/thiol ester dehydrase-isomerase"/>
    <property type="match status" value="1"/>
</dbReference>
<evidence type="ECO:0000313" key="3">
    <source>
        <dbReference type="EMBL" id="MQY30685.1"/>
    </source>
</evidence>
<dbReference type="InterPro" id="IPR049449">
    <property type="entry name" value="TesB_ACOT8-like_N"/>
</dbReference>
<gene>
    <name evidence="3" type="ORF">NRB56_62870</name>
</gene>
<evidence type="ECO:0000313" key="4">
    <source>
        <dbReference type="Proteomes" id="UP000431401"/>
    </source>
</evidence>
<evidence type="ECO:0000259" key="1">
    <source>
        <dbReference type="Pfam" id="PF13622"/>
    </source>
</evidence>